<dbReference type="InterPro" id="IPR050883">
    <property type="entry name" value="PNGase"/>
</dbReference>
<sequence length="1950" mass="202123">MIRFPRPHIGLRFSAMIALGTVCALLFSGMNVIPARAAPGPTDFASSFEDSEPVKPAKSTPEAGADGKPVGSGVSGAGNTDLALKDSILDSVRNVSASGENPPNEVAGNLKDGSAGTKWLVFSDTGWAQYQLDAAHTVKSYSLTSGGDAPLRDPVDWDLQGSADGQAWTTVDGQRGQSFADRGLKKLYPVAVPGSYQYYRLSVTKTGNSGILQLADWDLASADLPVPEPGTGKTMDTAVGNGPGSGYNVKSNAGFTGVRALKYSGTKTQAGRAFALNKLFDVNLPVLPGSRLSYKIIPGADYTDYLATYAAVDLHFTDGSYLSELSPVDQNGVPLTAAGQGEGKILFAAQWNYVLSEIGAVAAGKTIDRILLRFDNTAAPAQSVFSGWIDDLKIEGTPNRIDGSSKTNFVDTRRGSNSSGSFSRGNNLPITAVPNGFNFLAPVTNASVSNWEYDYQSANNASNQPTLQGLAVSHIPSPWMGDRNQFSVMPAATATPSASKSARALAFSHDQEVAQPDYYRVQLAGGVKAEMTASDHGALMRFGFEGAQRSLVFDSPKGGARFSFDGSTVTGTVPAQGGSGQGDMYLYGSFDTVPSSTLSAPAAAVFAGPAPAGGTVTLRFATSFIDQAQARRNFDLEVAGRSFEEVRAAARELWNARLGVIDVEGANDSQQTTLYSNLYRLNLYPNSGFENTGTAAAPKYQYRSPVSQDPATGQGRILDGKIYVNNGFWDTYRTAWPAYSLLYPEKVAELADGFVQQYRDGGWIARWSSPGYADLMTGTSSDVSFADAYLKGVPLPDPLGAYDAAVRNATVPSIGNSAVGRKGLTTSVFTGYTSSSTGESVSWGLEGFINDFGLGNMAAKLAADPATPDARRAQLKEDSAYYLNRAQYYVNMFDAEQGFFNGRSPGGEFQAGLDPESWGGLFTETDGWNFAFHAPQDGRGLAALYGGPKGLENKLDAFFATPENADKPGGYGGVIHEMVEARAVRMGQLGMSNQPSHHIPYIYNYAGAPAKTQAVVREIQRRLFVGSEIGQGYPGDEDNGEMSSWNIFSTLGFYPLQVGSAHFSIGSPQFSKATVRWGNGKTLVINARNNSTSNVYVQSMSINGKAHDSTTLDQSDIADGGSIDFVMGPNPSNWGAAAQPGPVPEPIMDTTKDAVLRSSGGEDLKTLSDDNSASQVSFSVPAPVISLDYPAGKQKASFYTLTSGSAASGADPAAWTLEGSNDGSAWTELDRRQDVRFDWRLQTKPFQISTPTPFAHYRLSIAASRSGDLPVLAELELLAKASDAVPGDLAVTAAKGITAIPGVDSKQLLGTVGGGAAANGYTATVDWGDGTAVTPATVAGTGVVRPVSASHNYAKPGVYQVTVTASDGLAKQSAALLATVELADASGIASAFDKVCLGDDPGVPDPAAANCDSVGYAFSRQALAAAGVVQGVPNSVQVDGKTLAFTLPAVPPGAPDNAMGSGQKVKLTLSKEATVLSFIGTGTQGNQDVSGTVGFTDGSSAPLPMQFSDWTLGATPDAVPAFGNTVVAKAPYRLAGTAKDGAIPFLFATKPYRIPEGKTVASVTLPQQAGAERDGRIHVFAVATDGAIVPPPVLRAEPASGISAELGGAVEATLGTASGGSPGLSAGQAVPGEYSARVYWGDGSPTEDAGFALPGPDLVAAITAQHRYSATGSFTAALTVSDANGSRTVQIPVTVKPAAKPQPELKIDPAGAVRPGAPVTVTGSKFDAGEKVSLDFGSVESGSVQQLSADADATGSVAFRLTVPQDAKPGVYPVRLRGASSQIPVSGTVLVEAATPPVSYSPNARLEQSSAARGETVRFSGDSFAPGELVSISLHSEPLLLGTAQADAHGILTGEFTVPDAAALGAHQVVLTGAVSNKPVAIGFTVAEQTVGPNPGDPGGSVPLPGSGAGAQPDGQLSGTGFDGTPLALAGFGALFAGAALLLGVRRRRS</sequence>
<evidence type="ECO:0000256" key="5">
    <source>
        <dbReference type="SAM" id="MobiDB-lite"/>
    </source>
</evidence>
<dbReference type="RefSeq" id="WP_309798269.1">
    <property type="nucleotide sequence ID" value="NZ_BAAAHY010000005.1"/>
</dbReference>
<dbReference type="Gene3D" id="2.60.40.10">
    <property type="entry name" value="Immunoglobulins"/>
    <property type="match status" value="2"/>
</dbReference>
<dbReference type="PANTHER" id="PTHR12143:SF43">
    <property type="entry name" value="PUTATIVE-RELATED"/>
    <property type="match status" value="1"/>
</dbReference>
<evidence type="ECO:0000313" key="11">
    <source>
        <dbReference type="Proteomes" id="UP001185069"/>
    </source>
</evidence>
<evidence type="ECO:0000313" key="10">
    <source>
        <dbReference type="EMBL" id="MDR6269725.1"/>
    </source>
</evidence>
<dbReference type="Proteomes" id="UP001185069">
    <property type="component" value="Unassembled WGS sequence"/>
</dbReference>
<proteinExistence type="predicted"/>
<evidence type="ECO:0000256" key="6">
    <source>
        <dbReference type="SAM" id="Phobius"/>
    </source>
</evidence>
<keyword evidence="6" id="KW-0812">Transmembrane</keyword>
<dbReference type="Gene3D" id="2.60.120.260">
    <property type="entry name" value="Galactose-binding domain-like"/>
    <property type="match status" value="2"/>
</dbReference>
<name>A0ABU1JC47_9MICC</name>
<dbReference type="NCBIfam" id="TIGR01180">
    <property type="entry name" value="aman2_put"/>
    <property type="match status" value="1"/>
</dbReference>
<comment type="caution">
    <text evidence="10">The sequence shown here is derived from an EMBL/GenBank/DDBJ whole genome shotgun (WGS) entry which is preliminary data.</text>
</comment>
<evidence type="ECO:0000259" key="9">
    <source>
        <dbReference type="PROSITE" id="PS50847"/>
    </source>
</evidence>
<dbReference type="InterPro" id="IPR000601">
    <property type="entry name" value="PKD_dom"/>
</dbReference>
<dbReference type="EMBL" id="JAVDQF010000001">
    <property type="protein sequence ID" value="MDR6269725.1"/>
    <property type="molecule type" value="Genomic_DNA"/>
</dbReference>
<dbReference type="PROSITE" id="PS50093">
    <property type="entry name" value="PKD"/>
    <property type="match status" value="2"/>
</dbReference>
<dbReference type="InterPro" id="IPR012939">
    <property type="entry name" value="Glyco_hydro_92"/>
</dbReference>
<dbReference type="InterPro" id="IPR035986">
    <property type="entry name" value="PKD_dom_sf"/>
</dbReference>
<gene>
    <name evidence="10" type="ORF">JOE69_001963</name>
</gene>
<dbReference type="InterPro" id="IPR008979">
    <property type="entry name" value="Galactose-bd-like_sf"/>
</dbReference>
<keyword evidence="2" id="KW-0964">Secreted</keyword>
<feature type="region of interest" description="Disordered" evidence="5">
    <location>
        <begin position="1889"/>
        <end position="1919"/>
    </location>
</feature>
<feature type="domain" description="Gram-positive cocci surface proteins LPxTG" evidence="9">
    <location>
        <begin position="1917"/>
        <end position="1950"/>
    </location>
</feature>
<dbReference type="InterPro" id="IPR005887">
    <property type="entry name" value="GH92_a_mannosidase_put"/>
</dbReference>
<feature type="transmembrane region" description="Helical" evidence="6">
    <location>
        <begin position="1927"/>
        <end position="1945"/>
    </location>
</feature>
<feature type="region of interest" description="Disordered" evidence="5">
    <location>
        <begin position="43"/>
        <end position="76"/>
    </location>
</feature>
<evidence type="ECO:0000259" key="7">
    <source>
        <dbReference type="PROSITE" id="PS50022"/>
    </source>
</evidence>
<dbReference type="InterPro" id="IPR022409">
    <property type="entry name" value="PKD/Chitinase_dom"/>
</dbReference>
<dbReference type="InterPro" id="IPR013783">
    <property type="entry name" value="Ig-like_fold"/>
</dbReference>
<organism evidence="10 11">
    <name type="scientific">Arthrobacter russicus</name>
    <dbReference type="NCBI Taxonomy" id="172040"/>
    <lineage>
        <taxon>Bacteria</taxon>
        <taxon>Bacillati</taxon>
        <taxon>Actinomycetota</taxon>
        <taxon>Actinomycetes</taxon>
        <taxon>Micrococcales</taxon>
        <taxon>Micrococcaceae</taxon>
        <taxon>Arthrobacter</taxon>
    </lineage>
</organism>
<feature type="region of interest" description="Disordered" evidence="5">
    <location>
        <begin position="403"/>
        <end position="423"/>
    </location>
</feature>
<keyword evidence="4" id="KW-0572">Peptidoglycan-anchor</keyword>
<dbReference type="InterPro" id="IPR041371">
    <property type="entry name" value="GH92_N"/>
</dbReference>
<dbReference type="Pfam" id="PF17678">
    <property type="entry name" value="Glyco_hydro_92N"/>
    <property type="match status" value="1"/>
</dbReference>
<dbReference type="PROSITE" id="PS50022">
    <property type="entry name" value="FA58C_3"/>
    <property type="match status" value="1"/>
</dbReference>
<dbReference type="Gene3D" id="1.20.1050.60">
    <property type="entry name" value="alpha-1,2-mannosidase"/>
    <property type="match status" value="1"/>
</dbReference>
<dbReference type="Gene3D" id="2.70.98.10">
    <property type="match status" value="1"/>
</dbReference>
<reference evidence="10 11" key="1">
    <citation type="submission" date="2023-07" db="EMBL/GenBank/DDBJ databases">
        <title>Sequencing the genomes of 1000 actinobacteria strains.</title>
        <authorList>
            <person name="Klenk H.-P."/>
        </authorList>
    </citation>
    <scope>NUCLEOTIDE SEQUENCE [LARGE SCALE GENOMIC DNA]</scope>
    <source>
        <strain evidence="10 11">DSM 14555</strain>
    </source>
</reference>
<dbReference type="SUPFAM" id="SSF49299">
    <property type="entry name" value="PKD domain"/>
    <property type="match status" value="2"/>
</dbReference>
<evidence type="ECO:0000259" key="8">
    <source>
        <dbReference type="PROSITE" id="PS50093"/>
    </source>
</evidence>
<dbReference type="CDD" id="cd00146">
    <property type="entry name" value="PKD"/>
    <property type="match status" value="1"/>
</dbReference>
<keyword evidence="11" id="KW-1185">Reference proteome</keyword>
<protein>
    <submittedName>
        <fullName evidence="10">Alpha-1,2-mannosidase</fullName>
    </submittedName>
</protein>
<accession>A0ABU1JC47</accession>
<evidence type="ECO:0000256" key="3">
    <source>
        <dbReference type="ARBA" id="ARBA00022729"/>
    </source>
</evidence>
<feature type="domain" description="F5/8 type C" evidence="7">
    <location>
        <begin position="77"/>
        <end position="179"/>
    </location>
</feature>
<dbReference type="InterPro" id="IPR000421">
    <property type="entry name" value="FA58C"/>
</dbReference>
<dbReference type="InterPro" id="IPR008928">
    <property type="entry name" value="6-hairpin_glycosidase_sf"/>
</dbReference>
<feature type="domain" description="PKD" evidence="8">
    <location>
        <begin position="1641"/>
        <end position="1695"/>
    </location>
</feature>
<keyword evidence="6" id="KW-0472">Membrane</keyword>
<dbReference type="InterPro" id="IPR019931">
    <property type="entry name" value="LPXTG_anchor"/>
</dbReference>
<evidence type="ECO:0000256" key="4">
    <source>
        <dbReference type="ARBA" id="ARBA00023088"/>
    </source>
</evidence>
<dbReference type="SUPFAM" id="SSF48208">
    <property type="entry name" value="Six-hairpin glycosidases"/>
    <property type="match status" value="1"/>
</dbReference>
<dbReference type="Gene3D" id="3.30.2080.10">
    <property type="entry name" value="GH92 mannosidase domain"/>
    <property type="match status" value="1"/>
</dbReference>
<evidence type="ECO:0000256" key="1">
    <source>
        <dbReference type="ARBA" id="ARBA00022512"/>
    </source>
</evidence>
<keyword evidence="1" id="KW-0134">Cell wall</keyword>
<keyword evidence="6" id="KW-1133">Transmembrane helix</keyword>
<keyword evidence="3" id="KW-0732">Signal</keyword>
<dbReference type="Gene3D" id="1.20.1610.10">
    <property type="entry name" value="alpha-1,2-mannosidases domains"/>
    <property type="match status" value="1"/>
</dbReference>
<feature type="domain" description="PKD" evidence="8">
    <location>
        <begin position="1326"/>
        <end position="1387"/>
    </location>
</feature>
<dbReference type="SMART" id="SM00089">
    <property type="entry name" value="PKD"/>
    <property type="match status" value="2"/>
</dbReference>
<dbReference type="InterPro" id="IPR014718">
    <property type="entry name" value="GH-type_carb-bd"/>
</dbReference>
<dbReference type="SUPFAM" id="SSF49785">
    <property type="entry name" value="Galactose-binding domain-like"/>
    <property type="match status" value="1"/>
</dbReference>
<dbReference type="PROSITE" id="PS50847">
    <property type="entry name" value="GRAM_POS_ANCHORING"/>
    <property type="match status" value="1"/>
</dbReference>
<dbReference type="Pfam" id="PF07971">
    <property type="entry name" value="Glyco_hydro_92"/>
    <property type="match status" value="1"/>
</dbReference>
<evidence type="ECO:0000256" key="2">
    <source>
        <dbReference type="ARBA" id="ARBA00022525"/>
    </source>
</evidence>
<dbReference type="PANTHER" id="PTHR12143">
    <property type="entry name" value="PEPTIDE N-GLYCANASE PNGASE -RELATED"/>
    <property type="match status" value="1"/>
</dbReference>